<reference evidence="2 3" key="1">
    <citation type="submission" date="2016-12" db="EMBL/GenBank/DDBJ databases">
        <title>The draft genome sequence of HSLHS2.</title>
        <authorList>
            <person name="Hu D."/>
            <person name="Wang L."/>
            <person name="Shao Z."/>
        </authorList>
    </citation>
    <scope>NUCLEOTIDE SEQUENCE [LARGE SCALE GENOMIC DNA]</scope>
    <source>
        <strain evidence="2">MCCC 1A06712</strain>
    </source>
</reference>
<comment type="caution">
    <text evidence="2">The sequence shown here is derived from an EMBL/GenBank/DDBJ whole genome shotgun (WGS) entry which is preliminary data.</text>
</comment>
<evidence type="ECO:0000256" key="1">
    <source>
        <dbReference type="SAM" id="Phobius"/>
    </source>
</evidence>
<accession>A0A251WVR1</accession>
<keyword evidence="1" id="KW-1133">Transmembrane helix</keyword>
<protein>
    <submittedName>
        <fullName evidence="2">Uncharacterized protein</fullName>
    </submittedName>
</protein>
<keyword evidence="1" id="KW-0812">Transmembrane</keyword>
<evidence type="ECO:0000313" key="2">
    <source>
        <dbReference type="EMBL" id="OUD08208.1"/>
    </source>
</evidence>
<name>A0A251WVR1_9RHOB</name>
<sequence>MSNVLLACRALIALLLFYVVTCSIVNGFGTRLSLLFFPFDISHAIFDALLSISAIWLVFGLHTRIMAAFSVAYLGVYVVLVMSQNIVDPTIVYAPGLALFLATPLMMFGGGAHCLTKRGAMSA</sequence>
<proteinExistence type="predicted"/>
<gene>
    <name evidence="2" type="ORF">BVC71_14700</name>
</gene>
<keyword evidence="1" id="KW-0472">Membrane</keyword>
<feature type="transmembrane region" description="Helical" evidence="1">
    <location>
        <begin position="93"/>
        <end position="115"/>
    </location>
</feature>
<dbReference type="AlphaFoldDB" id="A0A251WVR1"/>
<dbReference type="Proteomes" id="UP000194664">
    <property type="component" value="Unassembled WGS sequence"/>
</dbReference>
<organism evidence="2 3">
    <name type="scientific">Marivivens niveibacter</name>
    <dbReference type="NCBI Taxonomy" id="1930667"/>
    <lineage>
        <taxon>Bacteria</taxon>
        <taxon>Pseudomonadati</taxon>
        <taxon>Pseudomonadota</taxon>
        <taxon>Alphaproteobacteria</taxon>
        <taxon>Rhodobacterales</taxon>
        <taxon>Paracoccaceae</taxon>
        <taxon>Marivivens group</taxon>
        <taxon>Marivivens</taxon>
    </lineage>
</organism>
<dbReference type="EMBL" id="MSPP01000007">
    <property type="protein sequence ID" value="OUD08208.1"/>
    <property type="molecule type" value="Genomic_DNA"/>
</dbReference>
<evidence type="ECO:0000313" key="3">
    <source>
        <dbReference type="Proteomes" id="UP000194664"/>
    </source>
</evidence>
<feature type="transmembrane region" description="Helical" evidence="1">
    <location>
        <begin position="66"/>
        <end position="87"/>
    </location>
</feature>
<feature type="transmembrane region" description="Helical" evidence="1">
    <location>
        <begin position="32"/>
        <end position="59"/>
    </location>
</feature>
<keyword evidence="3" id="KW-1185">Reference proteome</keyword>